<keyword evidence="3 7" id="KW-1133">Transmembrane helix</keyword>
<feature type="compositionally biased region" description="Basic and acidic residues" evidence="6">
    <location>
        <begin position="261"/>
        <end position="271"/>
    </location>
</feature>
<sequence length="583" mass="64646">SFQQPRGTLHLDDGEYWSNRAASYKGKSHRPIFENSMDKMPAESRKIAPEEDVDGQQEDGVDVADASPERLLLDAEDGQQEEGSDGWGQVAGDRLDVVEELPAVGALDDGDPEDADDDEEHHKHSARREQGTVKSAQSGMAGGQVKVMYGNQEGRKEGNVLWHCDHTGCDVHGDEDPAEGQKQPGCLGGPMNRPLPTLLDIRDAPICKAQGVLGMLQAGLGHSVTAEGTGPPTVGEEAPQAALEDPAQGSQCITQGAINKEEEVSFEDQKEQPPMVPRLARMDDWKGNGKTIEESLPLPPLPTPNLHATHPDPHANDKDKVDDQDRNVNHYTKPVHLYWNGKNLYGETISKYVEWTELLKEATGEGKVTLRVLNVNAAADGWYHCFFKDGDFCDEAIREVKVTATSLETQILVHPPNTKGLLVECNSRGWFPQPQMEWRDSRGEIILPSSKFHSQDTDKSFNLKMTLLRWSSYGNVTCYLRTLLLLQCDTSLVSGHTGSLDFNMCECLPHYLFASQKKRHLKDMTLILCVLMDFITMVISFIYFIFRGKWNGKGGNSEGIFLPTGLQIQSQIVAFLRLLGFLQ</sequence>
<accession>A0A4U1ECX2</accession>
<comment type="caution">
    <text evidence="9">The sequence shown here is derived from an EMBL/GenBank/DDBJ whole genome shotgun (WGS) entry which is preliminary data.</text>
</comment>
<feature type="transmembrane region" description="Helical" evidence="7">
    <location>
        <begin position="524"/>
        <end position="546"/>
    </location>
</feature>
<evidence type="ECO:0000313" key="9">
    <source>
        <dbReference type="EMBL" id="TKC33941.1"/>
    </source>
</evidence>
<dbReference type="GO" id="GO:0009897">
    <property type="term" value="C:external side of plasma membrane"/>
    <property type="evidence" value="ECO:0007669"/>
    <property type="project" value="TreeGrafter"/>
</dbReference>
<dbReference type="AlphaFoldDB" id="A0A4U1ECX2"/>
<evidence type="ECO:0000259" key="8">
    <source>
        <dbReference type="Pfam" id="PF22705"/>
    </source>
</evidence>
<feature type="non-terminal residue" evidence="9">
    <location>
        <position position="583"/>
    </location>
</feature>
<evidence type="ECO:0000313" key="10">
    <source>
        <dbReference type="Proteomes" id="UP000308365"/>
    </source>
</evidence>
<evidence type="ECO:0000256" key="4">
    <source>
        <dbReference type="ARBA" id="ARBA00023136"/>
    </source>
</evidence>
<evidence type="ECO:0000256" key="5">
    <source>
        <dbReference type="ARBA" id="ARBA00023319"/>
    </source>
</evidence>
<feature type="compositionally biased region" description="Basic and acidic residues" evidence="6">
    <location>
        <begin position="36"/>
        <end position="49"/>
    </location>
</feature>
<evidence type="ECO:0000256" key="2">
    <source>
        <dbReference type="ARBA" id="ARBA00022692"/>
    </source>
</evidence>
<dbReference type="SUPFAM" id="SSF48726">
    <property type="entry name" value="Immunoglobulin"/>
    <property type="match status" value="2"/>
</dbReference>
<evidence type="ECO:0000256" key="6">
    <source>
        <dbReference type="SAM" id="MobiDB-lite"/>
    </source>
</evidence>
<feature type="domain" description="Butyrophilin subfamily 3 member A2-like Ig-C" evidence="8">
    <location>
        <begin position="408"/>
        <end position="485"/>
    </location>
</feature>
<dbReference type="GO" id="GO:0001817">
    <property type="term" value="P:regulation of cytokine production"/>
    <property type="evidence" value="ECO:0007669"/>
    <property type="project" value="TreeGrafter"/>
</dbReference>
<gene>
    <name evidence="9" type="ORF">EI555_009794</name>
</gene>
<dbReference type="InterPro" id="IPR036179">
    <property type="entry name" value="Ig-like_dom_sf"/>
</dbReference>
<keyword evidence="5" id="KW-0393">Immunoglobulin domain</keyword>
<dbReference type="InterPro" id="IPR050504">
    <property type="entry name" value="IgSF_BTN/MOG"/>
</dbReference>
<feature type="compositionally biased region" description="Basic and acidic residues" evidence="6">
    <location>
        <begin position="309"/>
        <end position="326"/>
    </location>
</feature>
<feature type="compositionally biased region" description="Acidic residues" evidence="6">
    <location>
        <begin position="50"/>
        <end position="62"/>
    </location>
</feature>
<dbReference type="GO" id="GO:0050852">
    <property type="term" value="P:T cell receptor signaling pathway"/>
    <property type="evidence" value="ECO:0007669"/>
    <property type="project" value="TreeGrafter"/>
</dbReference>
<dbReference type="PANTHER" id="PTHR24100:SF102">
    <property type="entry name" value="SELECTION AND UPKEEP OF INTRAEPITHELIAL T-CELLS PROTEIN 2-RELATED"/>
    <property type="match status" value="1"/>
</dbReference>
<organism evidence="9 10">
    <name type="scientific">Monodon monoceros</name>
    <name type="common">Narwhal</name>
    <name type="synonym">Ceratodon monodon</name>
    <dbReference type="NCBI Taxonomy" id="40151"/>
    <lineage>
        <taxon>Eukaryota</taxon>
        <taxon>Metazoa</taxon>
        <taxon>Chordata</taxon>
        <taxon>Craniata</taxon>
        <taxon>Vertebrata</taxon>
        <taxon>Euteleostomi</taxon>
        <taxon>Mammalia</taxon>
        <taxon>Eutheria</taxon>
        <taxon>Laurasiatheria</taxon>
        <taxon>Artiodactyla</taxon>
        <taxon>Whippomorpha</taxon>
        <taxon>Cetacea</taxon>
        <taxon>Odontoceti</taxon>
        <taxon>Monodontidae</taxon>
        <taxon>Monodon</taxon>
    </lineage>
</organism>
<keyword evidence="4 7" id="KW-0472">Membrane</keyword>
<dbReference type="Proteomes" id="UP000308365">
    <property type="component" value="Unassembled WGS sequence"/>
</dbReference>
<dbReference type="GO" id="GO:0005102">
    <property type="term" value="F:signaling receptor binding"/>
    <property type="evidence" value="ECO:0007669"/>
    <property type="project" value="TreeGrafter"/>
</dbReference>
<protein>
    <recommendedName>
        <fullName evidence="8">Butyrophilin subfamily 3 member A2-like Ig-C domain-containing protein</fullName>
    </recommendedName>
</protein>
<proteinExistence type="predicted"/>
<feature type="region of interest" description="Disordered" evidence="6">
    <location>
        <begin position="261"/>
        <end position="326"/>
    </location>
</feature>
<feature type="compositionally biased region" description="Acidic residues" evidence="6">
    <location>
        <begin position="108"/>
        <end position="119"/>
    </location>
</feature>
<comment type="subcellular location">
    <subcellularLocation>
        <location evidence="1">Membrane</location>
    </subcellularLocation>
</comment>
<evidence type="ECO:0000256" key="7">
    <source>
        <dbReference type="SAM" id="Phobius"/>
    </source>
</evidence>
<dbReference type="PANTHER" id="PTHR24100">
    <property type="entry name" value="BUTYROPHILIN"/>
    <property type="match status" value="1"/>
</dbReference>
<evidence type="ECO:0000256" key="3">
    <source>
        <dbReference type="ARBA" id="ARBA00022989"/>
    </source>
</evidence>
<dbReference type="Gene3D" id="2.60.40.10">
    <property type="entry name" value="Immunoglobulins"/>
    <property type="match status" value="2"/>
</dbReference>
<dbReference type="FunFam" id="2.60.40.10:FF:000088">
    <property type="entry name" value="Butyrophilin subfamily 1 member A1"/>
    <property type="match status" value="1"/>
</dbReference>
<feature type="compositionally biased region" description="Basic and acidic residues" evidence="6">
    <location>
        <begin position="280"/>
        <end position="293"/>
    </location>
</feature>
<evidence type="ECO:0000256" key="1">
    <source>
        <dbReference type="ARBA" id="ARBA00004370"/>
    </source>
</evidence>
<feature type="compositionally biased region" description="Acidic residues" evidence="6">
    <location>
        <begin position="74"/>
        <end position="84"/>
    </location>
</feature>
<feature type="region of interest" description="Disordered" evidence="6">
    <location>
        <begin position="22"/>
        <end position="143"/>
    </location>
</feature>
<dbReference type="InterPro" id="IPR053896">
    <property type="entry name" value="BTN3A2-like_Ig-C"/>
</dbReference>
<name>A0A4U1ECX2_MONMO</name>
<keyword evidence="2 7" id="KW-0812">Transmembrane</keyword>
<reference evidence="10" key="1">
    <citation type="journal article" date="2019" name="IScience">
        <title>Narwhal Genome Reveals Long-Term Low Genetic Diversity despite Current Large Abundance Size.</title>
        <authorList>
            <person name="Westbury M.V."/>
            <person name="Petersen B."/>
            <person name="Garde E."/>
            <person name="Heide-Jorgensen M.P."/>
            <person name="Lorenzen E.D."/>
        </authorList>
    </citation>
    <scope>NUCLEOTIDE SEQUENCE [LARGE SCALE GENOMIC DNA]</scope>
</reference>
<dbReference type="Pfam" id="PF22705">
    <property type="entry name" value="C2-set_3"/>
    <property type="match status" value="1"/>
</dbReference>
<feature type="non-terminal residue" evidence="9">
    <location>
        <position position="1"/>
    </location>
</feature>
<dbReference type="InterPro" id="IPR013783">
    <property type="entry name" value="Ig-like_fold"/>
</dbReference>
<dbReference type="EMBL" id="RWIC01002208">
    <property type="protein sequence ID" value="TKC33941.1"/>
    <property type="molecule type" value="Genomic_DNA"/>
</dbReference>